<accession>A0A9P0YIC7</accession>
<dbReference type="Proteomes" id="UP001152484">
    <property type="component" value="Unassembled WGS sequence"/>
</dbReference>
<evidence type="ECO:0000256" key="1">
    <source>
        <dbReference type="ARBA" id="ARBA00004123"/>
    </source>
</evidence>
<comment type="caution">
    <text evidence="6">The sequence shown here is derived from an EMBL/GenBank/DDBJ whole genome shotgun (WGS) entry which is preliminary data.</text>
</comment>
<dbReference type="PANTHER" id="PTHR19980:SF0">
    <property type="entry name" value="CLEAVAGE STIMULATION FACTOR SUBUNIT 3"/>
    <property type="match status" value="1"/>
</dbReference>
<dbReference type="GO" id="GO:0005634">
    <property type="term" value="C:nucleus"/>
    <property type="evidence" value="ECO:0007669"/>
    <property type="project" value="UniProtKB-SubCell"/>
</dbReference>
<dbReference type="AlphaFoldDB" id="A0A9P0YIC7"/>
<dbReference type="InterPro" id="IPR045243">
    <property type="entry name" value="Rna14-like"/>
</dbReference>
<keyword evidence="2" id="KW-0677">Repeat</keyword>
<dbReference type="Gene3D" id="1.25.40.1040">
    <property type="match status" value="1"/>
</dbReference>
<evidence type="ECO:0000256" key="4">
    <source>
        <dbReference type="SAM" id="MobiDB-lite"/>
    </source>
</evidence>
<evidence type="ECO:0000256" key="2">
    <source>
        <dbReference type="ARBA" id="ARBA00022737"/>
    </source>
</evidence>
<evidence type="ECO:0000256" key="3">
    <source>
        <dbReference type="ARBA" id="ARBA00023242"/>
    </source>
</evidence>
<comment type="subcellular location">
    <subcellularLocation>
        <location evidence="1">Nucleus</location>
    </subcellularLocation>
</comment>
<feature type="domain" description="Suppressor of forked" evidence="5">
    <location>
        <begin position="10"/>
        <end position="505"/>
    </location>
</feature>
<name>A0A9P0YIC7_CUSEU</name>
<dbReference type="EMBL" id="CAMAPE010000004">
    <property type="protein sequence ID" value="CAH9057643.1"/>
    <property type="molecule type" value="Genomic_DNA"/>
</dbReference>
<proteinExistence type="predicted"/>
<dbReference type="FunFam" id="1.25.40.1040:FF:000005">
    <property type="entry name" value="Cleavage stimulation factor subunit 77"/>
    <property type="match status" value="1"/>
</dbReference>
<dbReference type="GO" id="GO:0003729">
    <property type="term" value="F:mRNA binding"/>
    <property type="evidence" value="ECO:0007669"/>
    <property type="project" value="TreeGrafter"/>
</dbReference>
<organism evidence="6 7">
    <name type="scientific">Cuscuta europaea</name>
    <name type="common">European dodder</name>
    <dbReference type="NCBI Taxonomy" id="41803"/>
    <lineage>
        <taxon>Eukaryota</taxon>
        <taxon>Viridiplantae</taxon>
        <taxon>Streptophyta</taxon>
        <taxon>Embryophyta</taxon>
        <taxon>Tracheophyta</taxon>
        <taxon>Spermatophyta</taxon>
        <taxon>Magnoliopsida</taxon>
        <taxon>eudicotyledons</taxon>
        <taxon>Gunneridae</taxon>
        <taxon>Pentapetalae</taxon>
        <taxon>asterids</taxon>
        <taxon>lamiids</taxon>
        <taxon>Solanales</taxon>
        <taxon>Convolvulaceae</taxon>
        <taxon>Cuscuteae</taxon>
        <taxon>Cuscuta</taxon>
        <taxon>Cuscuta subgen. Cuscuta</taxon>
    </lineage>
</organism>
<dbReference type="InterPro" id="IPR003107">
    <property type="entry name" value="HAT"/>
</dbReference>
<feature type="compositionally biased region" description="Basic and acidic residues" evidence="4">
    <location>
        <begin position="628"/>
        <end position="655"/>
    </location>
</feature>
<keyword evidence="3" id="KW-0539">Nucleus</keyword>
<dbReference type="SMART" id="SM00386">
    <property type="entry name" value="HAT"/>
    <property type="match status" value="9"/>
</dbReference>
<dbReference type="InterPro" id="IPR008847">
    <property type="entry name" value="Suf"/>
</dbReference>
<dbReference type="Pfam" id="PF05843">
    <property type="entry name" value="Suf"/>
    <property type="match status" value="1"/>
</dbReference>
<evidence type="ECO:0000313" key="6">
    <source>
        <dbReference type="EMBL" id="CAH9057643.1"/>
    </source>
</evidence>
<protein>
    <recommendedName>
        <fullName evidence="5">Suppressor of forked domain-containing protein</fullName>
    </recommendedName>
</protein>
<evidence type="ECO:0000313" key="7">
    <source>
        <dbReference type="Proteomes" id="UP001152484"/>
    </source>
</evidence>
<feature type="compositionally biased region" description="Polar residues" evidence="4">
    <location>
        <begin position="677"/>
        <end position="709"/>
    </location>
</feature>
<feature type="region of interest" description="Disordered" evidence="4">
    <location>
        <begin position="622"/>
        <end position="709"/>
    </location>
</feature>
<dbReference type="SUPFAM" id="SSF48452">
    <property type="entry name" value="TPR-like"/>
    <property type="match status" value="1"/>
</dbReference>
<dbReference type="InterPro" id="IPR011990">
    <property type="entry name" value="TPR-like_helical_dom_sf"/>
</dbReference>
<dbReference type="OrthoDB" id="26282at2759"/>
<reference evidence="6" key="1">
    <citation type="submission" date="2022-07" db="EMBL/GenBank/DDBJ databases">
        <authorList>
            <person name="Macas J."/>
            <person name="Novak P."/>
            <person name="Neumann P."/>
        </authorList>
    </citation>
    <scope>NUCLEOTIDE SEQUENCE</scope>
</reference>
<dbReference type="PANTHER" id="PTHR19980">
    <property type="entry name" value="RNA CLEAVAGE STIMULATION FACTOR"/>
    <property type="match status" value="1"/>
</dbReference>
<gene>
    <name evidence="6" type="ORF">CEURO_LOCUS1120</name>
</gene>
<sequence>MAESKYNTGAAEILANEAMRLPISEAVPIYEQLLSTYPTAAKFWKQYVEAHMAVNNDDAIKQIFSRCLYTCLQVPLWRCYIRFIRKVNDKRGTEGHEETRKAFEFTLDYVGTDIASGPVWMDYIAFLKSLPAHSVQEESQRMTAVRKAYQRAIVTPTHHVEQLWRDYENFENSISRSLAKGLLSEYQPKYNSARAVYREMKKYVDEIDWNMLAVPPCGSPKEDMQWIAWKKFLAFEKGNPQRIDTTSANKRIVFAYDQCLLYLYHYPDIWYDYATWHAKCGSLDSTMKVLQQSLKPLPDSEMLRYAYAEFEESRGSIQAAKQVYQSLLRDGTNASALSLIQFMRFLRRTEGVEAARKYFLDARKFPNCTYHVYVAQAKMEFCLNKDAKVARNVFEAGLKHFMHEPDYILEYADFLCCLNDDINIRALFERALSSLPSDASLEVWKRFTQFEQTYGDLTSMLKVDERRKDALSRIGDGEESILESSLQDIVSRYSFKDLWPCSSKTLDYLSQQEILVRNMNKIEKSTPVVETDGRMHDINLAKFVYPDTSRMAIYNPNQLSGTLPYSGPIPLSSNGPPNAIDDLLKSLPPALAAFASNLPAVEGPSPDADFVISICLQSNIPSIPSMSDRSDSSNKYQTRDRRPGKRKDMDSRKDDDDTGSVQSTQPVPRDFFRIRQLQKSMLASGASSHTTGSVSYGSGISGELSGSTS</sequence>
<evidence type="ECO:0000259" key="5">
    <source>
        <dbReference type="Pfam" id="PF05843"/>
    </source>
</evidence>
<keyword evidence="7" id="KW-1185">Reference proteome</keyword>
<dbReference type="GO" id="GO:0031124">
    <property type="term" value="P:mRNA 3'-end processing"/>
    <property type="evidence" value="ECO:0007669"/>
    <property type="project" value="InterPro"/>
</dbReference>